<sequence>MECYCGDCLNAMKRPDSECNIACSGDSIKKCGEHWRLSVYSNRGNIFVFWFYVYT</sequence>
<dbReference type="AlphaFoldDB" id="A0A9D4FYY6"/>
<accession>A0A9D4FYY6</accession>
<comment type="caution">
    <text evidence="1">The sequence shown here is derived from an EMBL/GenBank/DDBJ whole genome shotgun (WGS) entry which is preliminary data.</text>
</comment>
<keyword evidence="2" id="KW-1185">Reference proteome</keyword>
<evidence type="ECO:0000313" key="1">
    <source>
        <dbReference type="EMBL" id="KAH3806129.1"/>
    </source>
</evidence>
<dbReference type="Proteomes" id="UP000828390">
    <property type="component" value="Unassembled WGS sequence"/>
</dbReference>
<protein>
    <submittedName>
        <fullName evidence="1">Uncharacterized protein</fullName>
    </submittedName>
</protein>
<evidence type="ECO:0000313" key="2">
    <source>
        <dbReference type="Proteomes" id="UP000828390"/>
    </source>
</evidence>
<gene>
    <name evidence="1" type="ORF">DPMN_134444</name>
</gene>
<organism evidence="1 2">
    <name type="scientific">Dreissena polymorpha</name>
    <name type="common">Zebra mussel</name>
    <name type="synonym">Mytilus polymorpha</name>
    <dbReference type="NCBI Taxonomy" id="45954"/>
    <lineage>
        <taxon>Eukaryota</taxon>
        <taxon>Metazoa</taxon>
        <taxon>Spiralia</taxon>
        <taxon>Lophotrochozoa</taxon>
        <taxon>Mollusca</taxon>
        <taxon>Bivalvia</taxon>
        <taxon>Autobranchia</taxon>
        <taxon>Heteroconchia</taxon>
        <taxon>Euheterodonta</taxon>
        <taxon>Imparidentia</taxon>
        <taxon>Neoheterodontei</taxon>
        <taxon>Myida</taxon>
        <taxon>Dreissenoidea</taxon>
        <taxon>Dreissenidae</taxon>
        <taxon>Dreissena</taxon>
    </lineage>
</organism>
<reference evidence="1" key="2">
    <citation type="submission" date="2020-11" db="EMBL/GenBank/DDBJ databases">
        <authorList>
            <person name="McCartney M.A."/>
            <person name="Auch B."/>
            <person name="Kono T."/>
            <person name="Mallez S."/>
            <person name="Becker A."/>
            <person name="Gohl D.M."/>
            <person name="Silverstein K.A.T."/>
            <person name="Koren S."/>
            <person name="Bechman K.B."/>
            <person name="Herman A."/>
            <person name="Abrahante J.E."/>
            <person name="Garbe J."/>
        </authorList>
    </citation>
    <scope>NUCLEOTIDE SEQUENCE</scope>
    <source>
        <strain evidence="1">Duluth1</strain>
        <tissue evidence="1">Whole animal</tissue>
    </source>
</reference>
<proteinExistence type="predicted"/>
<dbReference type="EMBL" id="JAIWYP010000006">
    <property type="protein sequence ID" value="KAH3806129.1"/>
    <property type="molecule type" value="Genomic_DNA"/>
</dbReference>
<name>A0A9D4FYY6_DREPO</name>
<reference evidence="1" key="1">
    <citation type="journal article" date="2019" name="bioRxiv">
        <title>The Genome of the Zebra Mussel, Dreissena polymorpha: A Resource for Invasive Species Research.</title>
        <authorList>
            <person name="McCartney M.A."/>
            <person name="Auch B."/>
            <person name="Kono T."/>
            <person name="Mallez S."/>
            <person name="Zhang Y."/>
            <person name="Obille A."/>
            <person name="Becker A."/>
            <person name="Abrahante J.E."/>
            <person name="Garbe J."/>
            <person name="Badalamenti J.P."/>
            <person name="Herman A."/>
            <person name="Mangelson H."/>
            <person name="Liachko I."/>
            <person name="Sullivan S."/>
            <person name="Sone E.D."/>
            <person name="Koren S."/>
            <person name="Silverstein K.A.T."/>
            <person name="Beckman K.B."/>
            <person name="Gohl D.M."/>
        </authorList>
    </citation>
    <scope>NUCLEOTIDE SEQUENCE</scope>
    <source>
        <strain evidence="1">Duluth1</strain>
        <tissue evidence="1">Whole animal</tissue>
    </source>
</reference>